<name>A0AA38MGB5_9CUCU</name>
<accession>A0AA38MGB5</accession>
<reference evidence="1" key="1">
    <citation type="journal article" date="2023" name="G3 (Bethesda)">
        <title>Whole genome assemblies of Zophobas morio and Tenebrio molitor.</title>
        <authorList>
            <person name="Kaur S."/>
            <person name="Stinson S.A."/>
            <person name="diCenzo G.C."/>
        </authorList>
    </citation>
    <scope>NUCLEOTIDE SEQUENCE</scope>
    <source>
        <strain evidence="1">QUZm001</strain>
    </source>
</reference>
<sequence>MEIRFLRGIDNKTSRDRISDMTISGQQNVKSIDIIIEERQLIWLGHIEWETRKRQKMFGGKNKRRLPRKNWVELVPNAAKKQQIRWIEVRRTAEDRIVWTKVLKKNNKEVRSHELHPDTNR</sequence>
<dbReference type="AlphaFoldDB" id="A0AA38MGB5"/>
<keyword evidence="2" id="KW-1185">Reference proteome</keyword>
<proteinExistence type="predicted"/>
<gene>
    <name evidence="1" type="ORF">Zmor_015191</name>
</gene>
<protein>
    <submittedName>
        <fullName evidence="1">Uncharacterized protein</fullName>
    </submittedName>
</protein>
<dbReference type="Proteomes" id="UP001168821">
    <property type="component" value="Unassembled WGS sequence"/>
</dbReference>
<evidence type="ECO:0000313" key="1">
    <source>
        <dbReference type="EMBL" id="KAJ3656090.1"/>
    </source>
</evidence>
<dbReference type="EMBL" id="JALNTZ010000004">
    <property type="protein sequence ID" value="KAJ3656090.1"/>
    <property type="molecule type" value="Genomic_DNA"/>
</dbReference>
<organism evidence="1 2">
    <name type="scientific">Zophobas morio</name>
    <dbReference type="NCBI Taxonomy" id="2755281"/>
    <lineage>
        <taxon>Eukaryota</taxon>
        <taxon>Metazoa</taxon>
        <taxon>Ecdysozoa</taxon>
        <taxon>Arthropoda</taxon>
        <taxon>Hexapoda</taxon>
        <taxon>Insecta</taxon>
        <taxon>Pterygota</taxon>
        <taxon>Neoptera</taxon>
        <taxon>Endopterygota</taxon>
        <taxon>Coleoptera</taxon>
        <taxon>Polyphaga</taxon>
        <taxon>Cucujiformia</taxon>
        <taxon>Tenebrionidae</taxon>
        <taxon>Zophobas</taxon>
    </lineage>
</organism>
<evidence type="ECO:0000313" key="2">
    <source>
        <dbReference type="Proteomes" id="UP001168821"/>
    </source>
</evidence>
<comment type="caution">
    <text evidence="1">The sequence shown here is derived from an EMBL/GenBank/DDBJ whole genome shotgun (WGS) entry which is preliminary data.</text>
</comment>